<dbReference type="FunFam" id="3.30.160.60:FF:000589">
    <property type="entry name" value="B-box zinc finger protein 22"/>
    <property type="match status" value="1"/>
</dbReference>
<dbReference type="AlphaFoldDB" id="A0A9N7R344"/>
<feature type="domain" description="B box-type" evidence="11">
    <location>
        <begin position="52"/>
        <end position="99"/>
    </location>
</feature>
<evidence type="ECO:0000256" key="8">
    <source>
        <dbReference type="ARBA" id="ARBA00023242"/>
    </source>
</evidence>
<evidence type="ECO:0000256" key="1">
    <source>
        <dbReference type="ARBA" id="ARBA00004123"/>
    </source>
</evidence>
<name>A0A9N7R344_STRHE</name>
<evidence type="ECO:0000256" key="10">
    <source>
        <dbReference type="SAM" id="MobiDB-lite"/>
    </source>
</evidence>
<evidence type="ECO:0000256" key="9">
    <source>
        <dbReference type="PROSITE-ProRule" id="PRU00024"/>
    </source>
</evidence>
<accession>A0A9N7R344</accession>
<dbReference type="InterPro" id="IPR000315">
    <property type="entry name" value="Znf_B-box"/>
</dbReference>
<evidence type="ECO:0000256" key="3">
    <source>
        <dbReference type="ARBA" id="ARBA00022737"/>
    </source>
</evidence>
<keyword evidence="3" id="KW-0677">Repeat</keyword>
<evidence type="ECO:0000259" key="11">
    <source>
        <dbReference type="PROSITE" id="PS50119"/>
    </source>
</evidence>
<evidence type="ECO:0000256" key="6">
    <source>
        <dbReference type="ARBA" id="ARBA00023015"/>
    </source>
</evidence>
<dbReference type="GO" id="GO:0005634">
    <property type="term" value="C:nucleus"/>
    <property type="evidence" value="ECO:0007669"/>
    <property type="project" value="UniProtKB-SubCell"/>
</dbReference>
<dbReference type="PANTHER" id="PTHR31832:SF68">
    <property type="entry name" value="B-BOX ZINC FINGER PROTEIN 22"/>
    <property type="match status" value="1"/>
</dbReference>
<feature type="compositionally biased region" description="Low complexity" evidence="10">
    <location>
        <begin position="113"/>
        <end position="126"/>
    </location>
</feature>
<keyword evidence="6" id="KW-0805">Transcription regulation</keyword>
<dbReference type="GO" id="GO:0006355">
    <property type="term" value="P:regulation of DNA-templated transcription"/>
    <property type="evidence" value="ECO:0007669"/>
    <property type="project" value="TreeGrafter"/>
</dbReference>
<dbReference type="Proteomes" id="UP001153555">
    <property type="component" value="Unassembled WGS sequence"/>
</dbReference>
<keyword evidence="8" id="KW-0539">Nucleus</keyword>
<feature type="domain" description="B box-type" evidence="11">
    <location>
        <begin position="1"/>
        <end position="47"/>
    </location>
</feature>
<dbReference type="GO" id="GO:0009640">
    <property type="term" value="P:photomorphogenesis"/>
    <property type="evidence" value="ECO:0007669"/>
    <property type="project" value="TreeGrafter"/>
</dbReference>
<keyword evidence="4 9" id="KW-0863">Zinc-finger</keyword>
<keyword evidence="7" id="KW-0804">Transcription</keyword>
<dbReference type="GO" id="GO:0008270">
    <property type="term" value="F:zinc ion binding"/>
    <property type="evidence" value="ECO:0007669"/>
    <property type="project" value="UniProtKB-KW"/>
</dbReference>
<dbReference type="CDD" id="cd19821">
    <property type="entry name" value="Bbox1_BBX-like"/>
    <property type="match status" value="2"/>
</dbReference>
<comment type="subcellular location">
    <subcellularLocation>
        <location evidence="1">Nucleus</location>
    </subcellularLocation>
</comment>
<reference evidence="12" key="1">
    <citation type="submission" date="2019-12" db="EMBL/GenBank/DDBJ databases">
        <authorList>
            <person name="Scholes J."/>
        </authorList>
    </citation>
    <scope>NUCLEOTIDE SEQUENCE</scope>
</reference>
<dbReference type="OrthoDB" id="153872at2759"/>
<keyword evidence="5" id="KW-0862">Zinc</keyword>
<dbReference type="SMART" id="SM00336">
    <property type="entry name" value="BBOX"/>
    <property type="match status" value="2"/>
</dbReference>
<evidence type="ECO:0000256" key="2">
    <source>
        <dbReference type="ARBA" id="ARBA00022723"/>
    </source>
</evidence>
<dbReference type="InterPro" id="IPR049808">
    <property type="entry name" value="CONSTANS-like_Bbox1"/>
</dbReference>
<evidence type="ECO:0000256" key="7">
    <source>
        <dbReference type="ARBA" id="ARBA00023163"/>
    </source>
</evidence>
<proteinExistence type="predicted"/>
<dbReference type="EMBL" id="CACSLK010003174">
    <property type="protein sequence ID" value="CAA0808448.1"/>
    <property type="molecule type" value="Genomic_DNA"/>
</dbReference>
<comment type="caution">
    <text evidence="12">The sequence shown here is derived from an EMBL/GenBank/DDBJ whole genome shotgun (WGS) entry which is preliminary data.</text>
</comment>
<keyword evidence="13" id="KW-1185">Reference proteome</keyword>
<evidence type="ECO:0000256" key="5">
    <source>
        <dbReference type="ARBA" id="ARBA00022833"/>
    </source>
</evidence>
<evidence type="ECO:0000313" key="13">
    <source>
        <dbReference type="Proteomes" id="UP001153555"/>
    </source>
</evidence>
<evidence type="ECO:0000256" key="4">
    <source>
        <dbReference type="ARBA" id="ARBA00022771"/>
    </source>
</evidence>
<dbReference type="Pfam" id="PF00643">
    <property type="entry name" value="zf-B_box"/>
    <property type="match status" value="1"/>
</dbReference>
<dbReference type="InterPro" id="IPR051979">
    <property type="entry name" value="B-box_zinc_finger"/>
</dbReference>
<organism evidence="12 13">
    <name type="scientific">Striga hermonthica</name>
    <name type="common">Purple witchweed</name>
    <name type="synonym">Buchnera hermonthica</name>
    <dbReference type="NCBI Taxonomy" id="68872"/>
    <lineage>
        <taxon>Eukaryota</taxon>
        <taxon>Viridiplantae</taxon>
        <taxon>Streptophyta</taxon>
        <taxon>Embryophyta</taxon>
        <taxon>Tracheophyta</taxon>
        <taxon>Spermatophyta</taxon>
        <taxon>Magnoliopsida</taxon>
        <taxon>eudicotyledons</taxon>
        <taxon>Gunneridae</taxon>
        <taxon>Pentapetalae</taxon>
        <taxon>asterids</taxon>
        <taxon>lamiids</taxon>
        <taxon>Lamiales</taxon>
        <taxon>Orobanchaceae</taxon>
        <taxon>Buchnereae</taxon>
        <taxon>Striga</taxon>
    </lineage>
</organism>
<protein>
    <submittedName>
        <fullName evidence="12">B-box zinc finger protein 22</fullName>
    </submittedName>
</protein>
<gene>
    <name evidence="12" type="ORF">SHERM_10691</name>
</gene>
<feature type="compositionally biased region" description="Low complexity" evidence="10">
    <location>
        <begin position="146"/>
        <end position="156"/>
    </location>
</feature>
<sequence length="214" mass="22809">MKIQCNVCESAEAGVLCCADEAALCLACDRRVHAANKLAIKHQRVPLSDSSVPAPKCDICQDSLGFFFCLQDRALLCRKCDLSIHTVNPAVSTHRRFLLTGVRVGLPSGEDVSSSSKGKTHSLSTGQTPGRKPRSFTNMPPPPSQSPGQQVQSDGQNIGNMAEQGNNLVGDFTSTMLTYAGGSVSDGNNPAWPLDEFLDLSGYNNFMDSGSSKV</sequence>
<dbReference type="PANTHER" id="PTHR31832">
    <property type="entry name" value="B-BOX ZINC FINGER PROTEIN 22"/>
    <property type="match status" value="1"/>
</dbReference>
<evidence type="ECO:0000313" key="12">
    <source>
        <dbReference type="EMBL" id="CAA0808448.1"/>
    </source>
</evidence>
<dbReference type="PROSITE" id="PS50119">
    <property type="entry name" value="ZF_BBOX"/>
    <property type="match status" value="2"/>
</dbReference>
<dbReference type="Gene3D" id="3.30.160.60">
    <property type="entry name" value="Classic Zinc Finger"/>
    <property type="match status" value="1"/>
</dbReference>
<keyword evidence="2" id="KW-0479">Metal-binding</keyword>
<feature type="region of interest" description="Disordered" evidence="10">
    <location>
        <begin position="108"/>
        <end position="163"/>
    </location>
</feature>